<dbReference type="AlphaFoldDB" id="A0A3M6T9S2"/>
<organism evidence="2 3">
    <name type="scientific">Pocillopora damicornis</name>
    <name type="common">Cauliflower coral</name>
    <name type="synonym">Millepora damicornis</name>
    <dbReference type="NCBI Taxonomy" id="46731"/>
    <lineage>
        <taxon>Eukaryota</taxon>
        <taxon>Metazoa</taxon>
        <taxon>Cnidaria</taxon>
        <taxon>Anthozoa</taxon>
        <taxon>Hexacorallia</taxon>
        <taxon>Scleractinia</taxon>
        <taxon>Astrocoeniina</taxon>
        <taxon>Pocilloporidae</taxon>
        <taxon>Pocillopora</taxon>
    </lineage>
</organism>
<name>A0A3M6T9S2_POCDA</name>
<keyword evidence="1" id="KW-0472">Membrane</keyword>
<dbReference type="Proteomes" id="UP000275408">
    <property type="component" value="Unassembled WGS sequence"/>
</dbReference>
<comment type="caution">
    <text evidence="2">The sequence shown here is derived from an EMBL/GenBank/DDBJ whole genome shotgun (WGS) entry which is preliminary data.</text>
</comment>
<reference evidence="2 3" key="1">
    <citation type="journal article" date="2018" name="Sci. Rep.">
        <title>Comparative analysis of the Pocillopora damicornis genome highlights role of immune system in coral evolution.</title>
        <authorList>
            <person name="Cunning R."/>
            <person name="Bay R.A."/>
            <person name="Gillette P."/>
            <person name="Baker A.C."/>
            <person name="Traylor-Knowles N."/>
        </authorList>
    </citation>
    <scope>NUCLEOTIDE SEQUENCE [LARGE SCALE GENOMIC DNA]</scope>
    <source>
        <strain evidence="2">RSMAS</strain>
        <tissue evidence="2">Whole animal</tissue>
    </source>
</reference>
<evidence type="ECO:0000313" key="2">
    <source>
        <dbReference type="EMBL" id="RMX38137.1"/>
    </source>
</evidence>
<dbReference type="EMBL" id="RCHS01004051">
    <property type="protein sequence ID" value="RMX38137.1"/>
    <property type="molecule type" value="Genomic_DNA"/>
</dbReference>
<evidence type="ECO:0000256" key="1">
    <source>
        <dbReference type="SAM" id="Phobius"/>
    </source>
</evidence>
<sequence length="106" mass="11936">GFLKFTLLSHFFAELFAMKTINTLLIIFVLTCLISLSNPMAIGKGHQKELSSNTFLRQFSFDDTEQKRLLPCEDVGDPYHCFYLAVVEDNCDQHGGNLCSYSCGLC</sequence>
<keyword evidence="1" id="KW-0812">Transmembrane</keyword>
<keyword evidence="1" id="KW-1133">Transmembrane helix</keyword>
<accession>A0A3M6T9S2</accession>
<gene>
    <name evidence="2" type="ORF">pdam_00003132</name>
</gene>
<proteinExistence type="predicted"/>
<keyword evidence="3" id="KW-1185">Reference proteome</keyword>
<protein>
    <submittedName>
        <fullName evidence="2">Uncharacterized protein</fullName>
    </submittedName>
</protein>
<dbReference type="OrthoDB" id="10299052at2759"/>
<evidence type="ECO:0000313" key="3">
    <source>
        <dbReference type="Proteomes" id="UP000275408"/>
    </source>
</evidence>
<feature type="transmembrane region" description="Helical" evidence="1">
    <location>
        <begin position="20"/>
        <end position="42"/>
    </location>
</feature>
<feature type="non-terminal residue" evidence="2">
    <location>
        <position position="1"/>
    </location>
</feature>